<keyword evidence="7" id="KW-0963">Cytoplasm</keyword>
<evidence type="ECO:0000313" key="8">
    <source>
        <dbReference type="EMBL" id="MFC3712348.1"/>
    </source>
</evidence>
<comment type="caution">
    <text evidence="8">The sequence shown here is derived from an EMBL/GenBank/DDBJ whole genome shotgun (WGS) entry which is preliminary data.</text>
</comment>
<evidence type="ECO:0000256" key="6">
    <source>
        <dbReference type="ARBA" id="ARBA00022833"/>
    </source>
</evidence>
<dbReference type="EMBL" id="JBHRXV010000004">
    <property type="protein sequence ID" value="MFC3712348.1"/>
    <property type="molecule type" value="Genomic_DNA"/>
</dbReference>
<proteinExistence type="inferred from homology"/>
<keyword evidence="5 7" id="KW-0378">Hydrolase</keyword>
<keyword evidence="4 7" id="KW-0255">Endonuclease</keyword>
<keyword evidence="2 7" id="KW-0540">Nuclease</keyword>
<evidence type="ECO:0000256" key="3">
    <source>
        <dbReference type="ARBA" id="ARBA00022723"/>
    </source>
</evidence>
<dbReference type="Proteomes" id="UP001595615">
    <property type="component" value="Unassembled WGS sequence"/>
</dbReference>
<evidence type="ECO:0000313" key="9">
    <source>
        <dbReference type="Proteomes" id="UP001595615"/>
    </source>
</evidence>
<protein>
    <recommendedName>
        <fullName evidence="7">Endoribonuclease YbeY</fullName>
        <ecNumber evidence="7">3.1.-.-</ecNumber>
    </recommendedName>
</protein>
<dbReference type="HAMAP" id="MF_00009">
    <property type="entry name" value="Endoribonucl_YbeY"/>
    <property type="match status" value="1"/>
</dbReference>
<feature type="binding site" evidence="7">
    <location>
        <position position="144"/>
    </location>
    <ligand>
        <name>Zn(2+)</name>
        <dbReference type="ChEBI" id="CHEBI:29105"/>
        <note>catalytic</note>
    </ligand>
</feature>
<dbReference type="Pfam" id="PF02130">
    <property type="entry name" value="YbeY"/>
    <property type="match status" value="1"/>
</dbReference>
<dbReference type="InterPro" id="IPR023091">
    <property type="entry name" value="MetalPrtase_cat_dom_sf_prd"/>
</dbReference>
<gene>
    <name evidence="7 8" type="primary">ybeY</name>
    <name evidence="8" type="ORF">ACFOMD_07195</name>
</gene>
<dbReference type="NCBIfam" id="TIGR00043">
    <property type="entry name" value="rRNA maturation RNase YbeY"/>
    <property type="match status" value="1"/>
</dbReference>
<dbReference type="EC" id="3.1.-.-" evidence="7"/>
<sequence length="176" mass="18451">MTGRSMLVVEAEVAGGDWDPDIGWAALAARAAETALALTPHAGLADASFAAEISVRFTDDAEVRQLNAAYRNRDKPTNVLSFPMVQADLLDTLSNGDDGEVLLGDIVLAAETVTAEAAAKNIAADTHAIHLIVHGTLHLLGYDHGTDDAAEHMEGIERDALARLGLPDPYGLDDGA</sequence>
<keyword evidence="3 7" id="KW-0479">Metal-binding</keyword>
<feature type="binding site" evidence="7">
    <location>
        <position position="138"/>
    </location>
    <ligand>
        <name>Zn(2+)</name>
        <dbReference type="ChEBI" id="CHEBI:29105"/>
        <note>catalytic</note>
    </ligand>
</feature>
<dbReference type="PANTHER" id="PTHR46986:SF1">
    <property type="entry name" value="ENDORIBONUCLEASE YBEY, CHLOROPLASTIC"/>
    <property type="match status" value="1"/>
</dbReference>
<accession>A0ABV7XAS9</accession>
<feature type="binding site" evidence="7">
    <location>
        <position position="134"/>
    </location>
    <ligand>
        <name>Zn(2+)</name>
        <dbReference type="ChEBI" id="CHEBI:29105"/>
        <note>catalytic</note>
    </ligand>
</feature>
<dbReference type="InterPro" id="IPR002036">
    <property type="entry name" value="YbeY"/>
</dbReference>
<dbReference type="Gene3D" id="3.40.390.30">
    <property type="entry name" value="Metalloproteases ('zincins'), catalytic domain"/>
    <property type="match status" value="1"/>
</dbReference>
<dbReference type="SUPFAM" id="SSF55486">
    <property type="entry name" value="Metalloproteases ('zincins'), catalytic domain"/>
    <property type="match status" value="1"/>
</dbReference>
<name>A0ABV7XAS9_9SPHN</name>
<keyword evidence="6 7" id="KW-0862">Zinc</keyword>
<keyword evidence="7" id="KW-0698">rRNA processing</keyword>
<keyword evidence="7" id="KW-0690">Ribosome biogenesis</keyword>
<evidence type="ECO:0000256" key="1">
    <source>
        <dbReference type="ARBA" id="ARBA00010875"/>
    </source>
</evidence>
<dbReference type="InterPro" id="IPR020549">
    <property type="entry name" value="YbeY_CS"/>
</dbReference>
<reference evidence="9" key="1">
    <citation type="journal article" date="2019" name="Int. J. Syst. Evol. Microbiol.">
        <title>The Global Catalogue of Microorganisms (GCM) 10K type strain sequencing project: providing services to taxonomists for standard genome sequencing and annotation.</title>
        <authorList>
            <consortium name="The Broad Institute Genomics Platform"/>
            <consortium name="The Broad Institute Genome Sequencing Center for Infectious Disease"/>
            <person name="Wu L."/>
            <person name="Ma J."/>
        </authorList>
    </citation>
    <scope>NUCLEOTIDE SEQUENCE [LARGE SCALE GENOMIC DNA]</scope>
    <source>
        <strain evidence="9">KCTC 42644</strain>
    </source>
</reference>
<dbReference type="PANTHER" id="PTHR46986">
    <property type="entry name" value="ENDORIBONUCLEASE YBEY, CHLOROPLASTIC"/>
    <property type="match status" value="1"/>
</dbReference>
<evidence type="ECO:0000256" key="7">
    <source>
        <dbReference type="HAMAP-Rule" id="MF_00009"/>
    </source>
</evidence>
<evidence type="ECO:0000256" key="5">
    <source>
        <dbReference type="ARBA" id="ARBA00022801"/>
    </source>
</evidence>
<comment type="function">
    <text evidence="7">Single strand-specific metallo-endoribonuclease involved in late-stage 70S ribosome quality control and in maturation of the 3' terminus of the 16S rRNA.</text>
</comment>
<organism evidence="8 9">
    <name type="scientific">Sphingoaurantiacus capsulatus</name>
    <dbReference type="NCBI Taxonomy" id="1771310"/>
    <lineage>
        <taxon>Bacteria</taxon>
        <taxon>Pseudomonadati</taxon>
        <taxon>Pseudomonadota</taxon>
        <taxon>Alphaproteobacteria</taxon>
        <taxon>Sphingomonadales</taxon>
        <taxon>Sphingosinicellaceae</taxon>
        <taxon>Sphingoaurantiacus</taxon>
    </lineage>
</organism>
<evidence type="ECO:0000256" key="4">
    <source>
        <dbReference type="ARBA" id="ARBA00022759"/>
    </source>
</evidence>
<keyword evidence="9" id="KW-1185">Reference proteome</keyword>
<comment type="similarity">
    <text evidence="1 7">Belongs to the endoribonuclease YbeY family.</text>
</comment>
<dbReference type="PROSITE" id="PS01306">
    <property type="entry name" value="UPF0054"/>
    <property type="match status" value="1"/>
</dbReference>
<comment type="subcellular location">
    <subcellularLocation>
        <location evidence="7">Cytoplasm</location>
    </subcellularLocation>
</comment>
<comment type="cofactor">
    <cofactor evidence="7">
        <name>Zn(2+)</name>
        <dbReference type="ChEBI" id="CHEBI:29105"/>
    </cofactor>
    <text evidence="7">Binds 1 zinc ion.</text>
</comment>
<evidence type="ECO:0000256" key="2">
    <source>
        <dbReference type="ARBA" id="ARBA00022722"/>
    </source>
</evidence>